<accession>X0VBD7</accession>
<evidence type="ECO:0000313" key="1">
    <source>
        <dbReference type="EMBL" id="GAG09803.1"/>
    </source>
</evidence>
<feature type="non-terminal residue" evidence="1">
    <location>
        <position position="156"/>
    </location>
</feature>
<reference evidence="1" key="1">
    <citation type="journal article" date="2014" name="Front. Microbiol.">
        <title>High frequency of phylogenetically diverse reductive dehalogenase-homologous genes in deep subseafloor sedimentary metagenomes.</title>
        <authorList>
            <person name="Kawai M."/>
            <person name="Futagami T."/>
            <person name="Toyoda A."/>
            <person name="Takaki Y."/>
            <person name="Nishi S."/>
            <person name="Hori S."/>
            <person name="Arai W."/>
            <person name="Tsubouchi T."/>
            <person name="Morono Y."/>
            <person name="Uchiyama I."/>
            <person name="Ito T."/>
            <person name="Fujiyama A."/>
            <person name="Inagaki F."/>
            <person name="Takami H."/>
        </authorList>
    </citation>
    <scope>NUCLEOTIDE SEQUENCE</scope>
    <source>
        <strain evidence="1">Expedition CK06-06</strain>
    </source>
</reference>
<organism evidence="1">
    <name type="scientific">marine sediment metagenome</name>
    <dbReference type="NCBI Taxonomy" id="412755"/>
    <lineage>
        <taxon>unclassified sequences</taxon>
        <taxon>metagenomes</taxon>
        <taxon>ecological metagenomes</taxon>
    </lineage>
</organism>
<sequence length="156" mass="18060">MDLAADLVCDHKNDKGIDGIYVDEETEEVYLFQVKYRETFKRADGDKALRHFVGSAQWFTKRNIKRLDSSNASQDLKRLIVDYNIFPLIDQGYSIKLIFVTTGHFNKSSRGYIKVAPPGEYWDCNRLHENYTYSGIGDFVENVCRFKLDSDANVLE</sequence>
<proteinExistence type="predicted"/>
<gene>
    <name evidence="1" type="ORF">S01H1_39037</name>
</gene>
<comment type="caution">
    <text evidence="1">The sequence shown here is derived from an EMBL/GenBank/DDBJ whole genome shotgun (WGS) entry which is preliminary data.</text>
</comment>
<protein>
    <recommendedName>
        <fullName evidence="2">Mrr-like domain-containing protein</fullName>
    </recommendedName>
</protein>
<evidence type="ECO:0008006" key="2">
    <source>
        <dbReference type="Google" id="ProtNLM"/>
    </source>
</evidence>
<name>X0VBD7_9ZZZZ</name>
<dbReference type="AlphaFoldDB" id="X0VBD7"/>
<dbReference type="EMBL" id="BARS01024601">
    <property type="protein sequence ID" value="GAG09803.1"/>
    <property type="molecule type" value="Genomic_DNA"/>
</dbReference>